<evidence type="ECO:0000313" key="3">
    <source>
        <dbReference type="EMBL" id="HIW91469.1"/>
    </source>
</evidence>
<organism evidence="3 4">
    <name type="scientific">Candidatus Corynebacterium avicola</name>
    <dbReference type="NCBI Taxonomy" id="2838527"/>
    <lineage>
        <taxon>Bacteria</taxon>
        <taxon>Bacillati</taxon>
        <taxon>Actinomycetota</taxon>
        <taxon>Actinomycetes</taxon>
        <taxon>Mycobacteriales</taxon>
        <taxon>Corynebacteriaceae</taxon>
        <taxon>Corynebacterium</taxon>
    </lineage>
</organism>
<reference evidence="3" key="1">
    <citation type="journal article" date="2021" name="PeerJ">
        <title>Extensive microbial diversity within the chicken gut microbiome revealed by metagenomics and culture.</title>
        <authorList>
            <person name="Gilroy R."/>
            <person name="Ravi A."/>
            <person name="Getino M."/>
            <person name="Pursley I."/>
            <person name="Horton D.L."/>
            <person name="Alikhan N.F."/>
            <person name="Baker D."/>
            <person name="Gharbi K."/>
            <person name="Hall N."/>
            <person name="Watson M."/>
            <person name="Adriaenssens E.M."/>
            <person name="Foster-Nyarko E."/>
            <person name="Jarju S."/>
            <person name="Secka A."/>
            <person name="Antonio M."/>
            <person name="Oren A."/>
            <person name="Chaudhuri R.R."/>
            <person name="La Ragione R."/>
            <person name="Hildebrand F."/>
            <person name="Pallen M.J."/>
        </authorList>
    </citation>
    <scope>NUCLEOTIDE SEQUENCE</scope>
    <source>
        <strain evidence="3">CHK32-1732</strain>
    </source>
</reference>
<gene>
    <name evidence="3" type="ORF">H9870_07410</name>
</gene>
<protein>
    <recommendedName>
        <fullName evidence="5">Secreted protein</fullName>
    </recommendedName>
</protein>
<sequence>MEQTVHRWLPRWRGSRGSDGTSVSNLKVPVVYAAVAALGVSLTPVTFAQDAPVDGSGLLSQEDPGGGGDTGAADDSWANPDSRSADPDNGVSVEIISQQPAVVGLNGALDLTVRIKNTSDRAVDGLQLRTQRQDALDESSGVSTSMMSNQGSYPVVGEFTDLDGSVAPDEHRDFKLTVPVDERSGSMSGLGLTEAGVYPVMLNLNADHGEEGTSFMAAARTTVTVRDGADGEDSEEEDGEDTEDGADTDSTDSTNSERPSGLTVLWPLSSKATTTPGQVGDAPDPNTLYLSDDSLAGELSSGGRLSTLLSSYRDALSRPGGDELQEATCIAIDPDLLETVNRMTDGYRVATEAPSPVEEPVRLRDRWTDKSEDIPSEPGSGAEDASEWLEELKTITDGECVVPLPFADADPNVLSDVGDQGLTDLSTRGNEIIEEVLDTDAADGVVIPGSGYLEESTVNALGEADRETPLSTLVADNTVQSNVANPGSTAGIVTLPGDTRALHYPAELGTALAATGDVPTTAAYGDPANRRTLEDDSGAERMAAAVGVLDMELRGAGTTAAGANVVAVPPAEWTVDGTDATTWLTALGGYLSDGSARPVSFGAALRGVAEPGNTIAPEYDPAVINAAERDDIRNLSGDLHQFTRIMVQDENVALTPDIFTRPMFYDVLRSASTTRRHSEAENRKTVRAAEDRRKRVRDLEAELRSSVSLLPPGSVFTRTSDGAPLIVVARNGLPLPVRVSVDYEADADVTLDTPGVQMIPAQGSVTLQMTTTIGSGSRDTDLTMVLNTPDDQPISDPVTVRLASGPGGIALGVVVGVMVVFGLFAVSRVTKRRRQLAGKRRRTQ</sequence>
<reference evidence="3" key="2">
    <citation type="submission" date="2021-04" db="EMBL/GenBank/DDBJ databases">
        <authorList>
            <person name="Gilroy R."/>
        </authorList>
    </citation>
    <scope>NUCLEOTIDE SEQUENCE</scope>
    <source>
        <strain evidence="3">CHK32-1732</strain>
    </source>
</reference>
<keyword evidence="2" id="KW-0812">Transmembrane</keyword>
<feature type="region of interest" description="Disordered" evidence="1">
    <location>
        <begin position="365"/>
        <end position="385"/>
    </location>
</feature>
<feature type="region of interest" description="Disordered" evidence="1">
    <location>
        <begin position="1"/>
        <end position="21"/>
    </location>
</feature>
<feature type="region of interest" description="Disordered" evidence="1">
    <location>
        <begin position="54"/>
        <end position="90"/>
    </location>
</feature>
<dbReference type="EMBL" id="DXGC01000070">
    <property type="protein sequence ID" value="HIW91469.1"/>
    <property type="molecule type" value="Genomic_DNA"/>
</dbReference>
<evidence type="ECO:0000256" key="1">
    <source>
        <dbReference type="SAM" id="MobiDB-lite"/>
    </source>
</evidence>
<accession>A0A9D1UKP7</accession>
<feature type="region of interest" description="Disordered" evidence="1">
    <location>
        <begin position="222"/>
        <end position="288"/>
    </location>
</feature>
<name>A0A9D1UKP7_9CORY</name>
<proteinExistence type="predicted"/>
<evidence type="ECO:0008006" key="5">
    <source>
        <dbReference type="Google" id="ProtNLM"/>
    </source>
</evidence>
<comment type="caution">
    <text evidence="3">The sequence shown here is derived from an EMBL/GenBank/DDBJ whole genome shotgun (WGS) entry which is preliminary data.</text>
</comment>
<feature type="transmembrane region" description="Helical" evidence="2">
    <location>
        <begin position="807"/>
        <end position="826"/>
    </location>
</feature>
<keyword evidence="2" id="KW-0472">Membrane</keyword>
<evidence type="ECO:0000313" key="4">
    <source>
        <dbReference type="Proteomes" id="UP000824190"/>
    </source>
</evidence>
<evidence type="ECO:0000256" key="2">
    <source>
        <dbReference type="SAM" id="Phobius"/>
    </source>
</evidence>
<dbReference type="AlphaFoldDB" id="A0A9D1UKP7"/>
<feature type="compositionally biased region" description="Acidic residues" evidence="1">
    <location>
        <begin position="230"/>
        <end position="250"/>
    </location>
</feature>
<dbReference type="Proteomes" id="UP000824190">
    <property type="component" value="Unassembled WGS sequence"/>
</dbReference>
<keyword evidence="2" id="KW-1133">Transmembrane helix</keyword>